<keyword evidence="4" id="KW-0687">Ribonucleoprotein</keyword>
<dbReference type="InterPro" id="IPR041107">
    <property type="entry name" value="Rimk_N"/>
</dbReference>
<evidence type="ECO:0000313" key="5">
    <source>
        <dbReference type="Proteomes" id="UP000249557"/>
    </source>
</evidence>
<dbReference type="Gene3D" id="3.30.1490.20">
    <property type="entry name" value="ATP-grasp fold, A domain"/>
    <property type="match status" value="1"/>
</dbReference>
<evidence type="ECO:0000313" key="4">
    <source>
        <dbReference type="EMBL" id="PZO79910.1"/>
    </source>
</evidence>
<comment type="cofactor">
    <cofactor evidence="1">
        <name>Mg(2+)</name>
        <dbReference type="ChEBI" id="CHEBI:18420"/>
    </cofactor>
</comment>
<dbReference type="PANTHER" id="PTHR21621">
    <property type="entry name" value="RIBOSOMAL PROTEIN S6 MODIFICATION PROTEIN"/>
    <property type="match status" value="1"/>
</dbReference>
<evidence type="ECO:0000256" key="2">
    <source>
        <dbReference type="PROSITE-ProRule" id="PRU00409"/>
    </source>
</evidence>
<keyword evidence="2" id="KW-0067">ATP-binding</keyword>
<dbReference type="PANTHER" id="PTHR21621:SF2">
    <property type="entry name" value="COENZYME GAMMA-F420-2:ALPHA-L-GLUTAMATE LIGASE"/>
    <property type="match status" value="1"/>
</dbReference>
<feature type="non-terminal residue" evidence="4">
    <location>
        <position position="214"/>
    </location>
</feature>
<dbReference type="GO" id="GO:0005840">
    <property type="term" value="C:ribosome"/>
    <property type="evidence" value="ECO:0007669"/>
    <property type="project" value="UniProtKB-KW"/>
</dbReference>
<name>A0A2W4ZC96_9BACT</name>
<accession>A0A2W4ZC96</accession>
<dbReference type="GO" id="GO:0046872">
    <property type="term" value="F:metal ion binding"/>
    <property type="evidence" value="ECO:0007669"/>
    <property type="project" value="InterPro"/>
</dbReference>
<dbReference type="Gene3D" id="3.40.50.20">
    <property type="match status" value="1"/>
</dbReference>
<dbReference type="InterPro" id="IPR013651">
    <property type="entry name" value="ATP-grasp_RimK-type"/>
</dbReference>
<proteinExistence type="predicted"/>
<dbReference type="Proteomes" id="UP000249557">
    <property type="component" value="Unassembled WGS sequence"/>
</dbReference>
<organism evidence="4 5">
    <name type="scientific">Micavibrio aeruginosavorus</name>
    <dbReference type="NCBI Taxonomy" id="349221"/>
    <lineage>
        <taxon>Bacteria</taxon>
        <taxon>Pseudomonadati</taxon>
        <taxon>Bdellovibrionota</taxon>
        <taxon>Bdellovibrionia</taxon>
        <taxon>Bdellovibrionales</taxon>
        <taxon>Pseudobdellovibrionaceae</taxon>
        <taxon>Micavibrio</taxon>
    </lineage>
</organism>
<dbReference type="SUPFAM" id="SSF56059">
    <property type="entry name" value="Glutathione synthetase ATP-binding domain-like"/>
    <property type="match status" value="1"/>
</dbReference>
<dbReference type="Pfam" id="PF08443">
    <property type="entry name" value="RimK"/>
    <property type="match status" value="1"/>
</dbReference>
<keyword evidence="4" id="KW-0436">Ligase</keyword>
<dbReference type="InterPro" id="IPR013815">
    <property type="entry name" value="ATP_grasp_subdomain_1"/>
</dbReference>
<dbReference type="GO" id="GO:0043774">
    <property type="term" value="F:coenzyme F420-2 alpha-glutamyl ligase activity"/>
    <property type="evidence" value="ECO:0007669"/>
    <property type="project" value="TreeGrafter"/>
</dbReference>
<evidence type="ECO:0000259" key="3">
    <source>
        <dbReference type="PROSITE" id="PS50975"/>
    </source>
</evidence>
<dbReference type="InterPro" id="IPR011761">
    <property type="entry name" value="ATP-grasp"/>
</dbReference>
<comment type="caution">
    <text evidence="4">The sequence shown here is derived from an EMBL/GenBank/DDBJ whole genome shotgun (WGS) entry which is preliminary data.</text>
</comment>
<evidence type="ECO:0000256" key="1">
    <source>
        <dbReference type="ARBA" id="ARBA00001946"/>
    </source>
</evidence>
<keyword evidence="4" id="KW-0689">Ribosomal protein</keyword>
<gene>
    <name evidence="4" type="ORF">DI626_11430</name>
</gene>
<protein>
    <submittedName>
        <fullName evidence="4">30S ribosomal protein S6--L-glutamate ligase</fullName>
    </submittedName>
</protein>
<keyword evidence="2" id="KW-0547">Nucleotide-binding</keyword>
<dbReference type="AlphaFoldDB" id="A0A2W4ZC96"/>
<dbReference type="Pfam" id="PF18030">
    <property type="entry name" value="Rimk_N"/>
    <property type="match status" value="1"/>
</dbReference>
<feature type="domain" description="ATP-grasp" evidence="3">
    <location>
        <begin position="112"/>
        <end position="203"/>
    </location>
</feature>
<sequence length="214" mass="24058">MKVWILYGDDVESNADLAHEVRRFKSEAERMGIDLKVYNPADFDLIVDESTRDSVMVKGRPVALPDVVYPYFNHNDHSYFSLAIVRQLERMGCLVYNKASTIEMVRDKLHTHQVLAEKGITSPVTMLAKFPIDDDMVSMIERTLGFPVVVKTLNGALGVGVFLIENAKAFKDQMDLIGQTSPDIQLIFQKFVAASKGRDLRLFVVDGDLVASME</sequence>
<dbReference type="PROSITE" id="PS50975">
    <property type="entry name" value="ATP_GRASP"/>
    <property type="match status" value="1"/>
</dbReference>
<dbReference type="EMBL" id="QFNK01000343">
    <property type="protein sequence ID" value="PZO79910.1"/>
    <property type="molecule type" value="Genomic_DNA"/>
</dbReference>
<reference evidence="4 5" key="1">
    <citation type="submission" date="2017-08" db="EMBL/GenBank/DDBJ databases">
        <title>Infants hospitalized years apart are colonized by the same room-sourced microbial strains.</title>
        <authorList>
            <person name="Brooks B."/>
            <person name="Olm M.R."/>
            <person name="Firek B.A."/>
            <person name="Baker R."/>
            <person name="Thomas B.C."/>
            <person name="Morowitz M.J."/>
            <person name="Banfield J.F."/>
        </authorList>
    </citation>
    <scope>NUCLEOTIDE SEQUENCE [LARGE SCALE GENOMIC DNA]</scope>
    <source>
        <strain evidence="4">S2_018_000_R2_104</strain>
    </source>
</reference>
<dbReference type="GO" id="GO:0005737">
    <property type="term" value="C:cytoplasm"/>
    <property type="evidence" value="ECO:0007669"/>
    <property type="project" value="TreeGrafter"/>
</dbReference>
<dbReference type="GO" id="GO:0005524">
    <property type="term" value="F:ATP binding"/>
    <property type="evidence" value="ECO:0007669"/>
    <property type="project" value="UniProtKB-UniRule"/>
</dbReference>